<dbReference type="GeneID" id="30173833"/>
<dbReference type="EMBL" id="KI894013">
    <property type="protein sequence ID" value="OCF48684.1"/>
    <property type="molecule type" value="Genomic_DNA"/>
</dbReference>
<dbReference type="AlphaFoldDB" id="A0A1B9HZJ4"/>
<evidence type="ECO:0000313" key="2">
    <source>
        <dbReference type="EMBL" id="OCF48684.1"/>
    </source>
</evidence>
<proteinExistence type="predicted"/>
<dbReference type="EMBL" id="CP144528">
    <property type="protein sequence ID" value="WWC73028.1"/>
    <property type="molecule type" value="Genomic_DNA"/>
</dbReference>
<feature type="compositionally biased region" description="Low complexity" evidence="1">
    <location>
        <begin position="14"/>
        <end position="31"/>
    </location>
</feature>
<sequence length="174" mass="18670">MTSPQQTAEPLVPPSHSCSPTSATTPSEASPVWSPQQICARYGQTDVLRILMGGEMGSSRAGVDAEDLDDMAFLRTLPPSLPVRSPGQHLSGHSSSIIETISRFLTKHKVLIKSGVLTPAPSESDLPTLAKTDSMLTRECEQIGSFENGKLPLAEAVGSRTRMKKIIRKSSFVP</sequence>
<dbReference type="Proteomes" id="UP000094020">
    <property type="component" value="Chromosome 10"/>
</dbReference>
<gene>
    <name evidence="2" type="ORF">I206_05464</name>
    <name evidence="3" type="ORF">I206_106993</name>
</gene>
<evidence type="ECO:0000313" key="3">
    <source>
        <dbReference type="EMBL" id="WWC73028.1"/>
    </source>
</evidence>
<reference evidence="2" key="3">
    <citation type="submission" date="2016-07" db="EMBL/GenBank/DDBJ databases">
        <title>Evolution of pathogenesis and genome organization in the Tremellales.</title>
        <authorList>
            <person name="Cuomo C."/>
            <person name="Litvintseva A."/>
            <person name="Heitman J."/>
            <person name="Chen Y."/>
            <person name="Sun S."/>
            <person name="Springer D."/>
            <person name="Dromer F."/>
            <person name="Young S."/>
            <person name="Zeng Q."/>
            <person name="Chapman S."/>
            <person name="Gujja S."/>
            <person name="Saif S."/>
            <person name="Birren B."/>
        </authorList>
    </citation>
    <scope>NUCLEOTIDE SEQUENCE</scope>
    <source>
        <strain evidence="2">CBS 10737</strain>
    </source>
</reference>
<reference evidence="3" key="4">
    <citation type="submission" date="2024-02" db="EMBL/GenBank/DDBJ databases">
        <title>Comparative genomics of Cryptococcus and Kwoniella reveals pathogenesis evolution and contrasting modes of karyotype evolution via chromosome fusion or intercentromeric recombination.</title>
        <authorList>
            <person name="Coelho M.A."/>
            <person name="David-Palma M."/>
            <person name="Shea T."/>
            <person name="Bowers K."/>
            <person name="McGinley-Smith S."/>
            <person name="Mohammad A.W."/>
            <person name="Gnirke A."/>
            <person name="Yurkov A.M."/>
            <person name="Nowrousian M."/>
            <person name="Sun S."/>
            <person name="Cuomo C.A."/>
            <person name="Heitman J."/>
        </authorList>
    </citation>
    <scope>NUCLEOTIDE SEQUENCE</scope>
    <source>
        <strain evidence="3">CBS 10737</strain>
    </source>
</reference>
<keyword evidence="4" id="KW-1185">Reference proteome</keyword>
<evidence type="ECO:0000256" key="1">
    <source>
        <dbReference type="SAM" id="MobiDB-lite"/>
    </source>
</evidence>
<protein>
    <submittedName>
        <fullName evidence="2">Uncharacterized protein</fullName>
    </submittedName>
</protein>
<dbReference type="KEGG" id="kpin:30173833"/>
<reference evidence="3" key="2">
    <citation type="submission" date="2013-07" db="EMBL/GenBank/DDBJ databases">
        <authorList>
            <consortium name="The Broad Institute Genome Sequencing Platform"/>
            <person name="Cuomo C."/>
            <person name="Litvintseva A."/>
            <person name="Chen Y."/>
            <person name="Heitman J."/>
            <person name="Sun S."/>
            <person name="Springer D."/>
            <person name="Dromer F."/>
            <person name="Young S.K."/>
            <person name="Zeng Q."/>
            <person name="Gargeya S."/>
            <person name="Fitzgerald M."/>
            <person name="Abouelleil A."/>
            <person name="Alvarado L."/>
            <person name="Berlin A.M."/>
            <person name="Chapman S.B."/>
            <person name="Dewar J."/>
            <person name="Goldberg J."/>
            <person name="Griggs A."/>
            <person name="Gujja S."/>
            <person name="Hansen M."/>
            <person name="Howarth C."/>
            <person name="Imamovic A."/>
            <person name="Larimer J."/>
            <person name="McCowan C."/>
            <person name="Murphy C."/>
            <person name="Pearson M."/>
            <person name="Priest M."/>
            <person name="Roberts A."/>
            <person name="Saif S."/>
            <person name="Shea T."/>
            <person name="Sykes S."/>
            <person name="Wortman J."/>
            <person name="Nusbaum C."/>
            <person name="Birren B."/>
        </authorList>
    </citation>
    <scope>NUCLEOTIDE SEQUENCE</scope>
    <source>
        <strain evidence="3">CBS 10737</strain>
    </source>
</reference>
<accession>A0A1B9HZJ4</accession>
<name>A0A1B9HZJ4_9TREE</name>
<reference evidence="2" key="1">
    <citation type="submission" date="2013-07" db="EMBL/GenBank/DDBJ databases">
        <title>The Genome Sequence of Cryptococcus pinus CBS10737.</title>
        <authorList>
            <consortium name="The Broad Institute Genome Sequencing Platform"/>
            <person name="Cuomo C."/>
            <person name="Litvintseva A."/>
            <person name="Chen Y."/>
            <person name="Heitman J."/>
            <person name="Sun S."/>
            <person name="Springer D."/>
            <person name="Dromer F."/>
            <person name="Young S.K."/>
            <person name="Zeng Q."/>
            <person name="Gargeya S."/>
            <person name="Fitzgerald M."/>
            <person name="Abouelleil A."/>
            <person name="Alvarado L."/>
            <person name="Berlin A.M."/>
            <person name="Chapman S.B."/>
            <person name="Dewar J."/>
            <person name="Goldberg J."/>
            <person name="Griggs A."/>
            <person name="Gujja S."/>
            <person name="Hansen M."/>
            <person name="Howarth C."/>
            <person name="Imamovic A."/>
            <person name="Larimer J."/>
            <person name="McCowan C."/>
            <person name="Murphy C."/>
            <person name="Pearson M."/>
            <person name="Priest M."/>
            <person name="Roberts A."/>
            <person name="Saif S."/>
            <person name="Shea T."/>
            <person name="Sykes S."/>
            <person name="Wortman J."/>
            <person name="Nusbaum C."/>
            <person name="Birren B."/>
        </authorList>
    </citation>
    <scope>NUCLEOTIDE SEQUENCE [LARGE SCALE GENOMIC DNA]</scope>
    <source>
        <strain evidence="2">CBS 10737</strain>
    </source>
</reference>
<feature type="region of interest" description="Disordered" evidence="1">
    <location>
        <begin position="1"/>
        <end position="32"/>
    </location>
</feature>
<dbReference type="RefSeq" id="XP_019009903.1">
    <property type="nucleotide sequence ID" value="XM_019157185.1"/>
</dbReference>
<evidence type="ECO:0000313" key="4">
    <source>
        <dbReference type="Proteomes" id="UP000094020"/>
    </source>
</evidence>
<organism evidence="2">
    <name type="scientific">Kwoniella pini CBS 10737</name>
    <dbReference type="NCBI Taxonomy" id="1296096"/>
    <lineage>
        <taxon>Eukaryota</taxon>
        <taxon>Fungi</taxon>
        <taxon>Dikarya</taxon>
        <taxon>Basidiomycota</taxon>
        <taxon>Agaricomycotina</taxon>
        <taxon>Tremellomycetes</taxon>
        <taxon>Tremellales</taxon>
        <taxon>Cryptococcaceae</taxon>
        <taxon>Kwoniella</taxon>
    </lineage>
</organism>